<feature type="domain" description="HTH gntR-type" evidence="4">
    <location>
        <begin position="13"/>
        <end position="80"/>
    </location>
</feature>
<dbReference type="Pfam" id="PF00392">
    <property type="entry name" value="GntR"/>
    <property type="match status" value="1"/>
</dbReference>
<dbReference type="InterPro" id="IPR000524">
    <property type="entry name" value="Tscrpt_reg_HTH_GntR"/>
</dbReference>
<protein>
    <submittedName>
        <fullName evidence="5">GntR family transcriptional regulator</fullName>
    </submittedName>
</protein>
<name>A0ABT3Z9R6_9HYPH</name>
<proteinExistence type="predicted"/>
<evidence type="ECO:0000256" key="2">
    <source>
        <dbReference type="ARBA" id="ARBA00023125"/>
    </source>
</evidence>
<dbReference type="SMART" id="SM00345">
    <property type="entry name" value="HTH_GNTR"/>
    <property type="match status" value="1"/>
</dbReference>
<evidence type="ECO:0000256" key="3">
    <source>
        <dbReference type="ARBA" id="ARBA00023163"/>
    </source>
</evidence>
<dbReference type="InterPro" id="IPR008920">
    <property type="entry name" value="TF_FadR/GntR_C"/>
</dbReference>
<organism evidence="5 6">
    <name type="scientific">Hoeflea algicola</name>
    <dbReference type="NCBI Taxonomy" id="2983763"/>
    <lineage>
        <taxon>Bacteria</taxon>
        <taxon>Pseudomonadati</taxon>
        <taxon>Pseudomonadota</taxon>
        <taxon>Alphaproteobacteria</taxon>
        <taxon>Hyphomicrobiales</taxon>
        <taxon>Rhizobiaceae</taxon>
        <taxon>Hoeflea</taxon>
    </lineage>
</organism>
<dbReference type="Proteomes" id="UP001073227">
    <property type="component" value="Unassembled WGS sequence"/>
</dbReference>
<accession>A0ABT3Z9R6</accession>
<dbReference type="Gene3D" id="1.20.120.530">
    <property type="entry name" value="GntR ligand-binding domain-like"/>
    <property type="match status" value="1"/>
</dbReference>
<dbReference type="EMBL" id="JAOVZR010000001">
    <property type="protein sequence ID" value="MCY0148510.1"/>
    <property type="molecule type" value="Genomic_DNA"/>
</dbReference>
<keyword evidence="6" id="KW-1185">Reference proteome</keyword>
<dbReference type="SUPFAM" id="SSF46785">
    <property type="entry name" value="Winged helix' DNA-binding domain"/>
    <property type="match status" value="1"/>
</dbReference>
<dbReference type="PANTHER" id="PTHR43537">
    <property type="entry name" value="TRANSCRIPTIONAL REGULATOR, GNTR FAMILY"/>
    <property type="match status" value="1"/>
</dbReference>
<keyword evidence="1" id="KW-0805">Transcription regulation</keyword>
<keyword evidence="2" id="KW-0238">DNA-binding</keyword>
<dbReference type="PROSITE" id="PS50949">
    <property type="entry name" value="HTH_GNTR"/>
    <property type="match status" value="1"/>
</dbReference>
<dbReference type="RefSeq" id="WP_267654073.1">
    <property type="nucleotide sequence ID" value="NZ_JAOVZR010000001.1"/>
</dbReference>
<dbReference type="Gene3D" id="1.10.10.10">
    <property type="entry name" value="Winged helix-like DNA-binding domain superfamily/Winged helix DNA-binding domain"/>
    <property type="match status" value="1"/>
</dbReference>
<dbReference type="InterPro" id="IPR036390">
    <property type="entry name" value="WH_DNA-bd_sf"/>
</dbReference>
<gene>
    <name evidence="5" type="ORF">OEG84_12485</name>
</gene>
<sequence>MGSETVDAPIRGDALAENAYQHIREAISDGTLQPGQRVTETQLANWLSVSRTPIRAAIQRLESEGLFAQSPRQGMIVRQLDYQEVVELYAMREILECNAARLAAQQATEPDIDFLADILELEESVPEGDHVAAARANRTFHTTLHKSAHNRYLIESIAALYNAMILLGGTTLAVDGRRSEALEQHRNLVQAIRDRDGDAAYAAMSNHIRSAQRNRLKLIMNSLATSATLD</sequence>
<dbReference type="SUPFAM" id="SSF48008">
    <property type="entry name" value="GntR ligand-binding domain-like"/>
    <property type="match status" value="1"/>
</dbReference>
<dbReference type="SMART" id="SM00895">
    <property type="entry name" value="FCD"/>
    <property type="match status" value="1"/>
</dbReference>
<evidence type="ECO:0000313" key="6">
    <source>
        <dbReference type="Proteomes" id="UP001073227"/>
    </source>
</evidence>
<dbReference type="CDD" id="cd07377">
    <property type="entry name" value="WHTH_GntR"/>
    <property type="match status" value="1"/>
</dbReference>
<dbReference type="PRINTS" id="PR00035">
    <property type="entry name" value="HTHGNTR"/>
</dbReference>
<dbReference type="InterPro" id="IPR011711">
    <property type="entry name" value="GntR_C"/>
</dbReference>
<dbReference type="Pfam" id="PF07729">
    <property type="entry name" value="FCD"/>
    <property type="match status" value="1"/>
</dbReference>
<reference evidence="5" key="1">
    <citation type="submission" date="2022-10" db="EMBL/GenBank/DDBJ databases">
        <title>Hoeflea sp. G2-23, isolated from marine algae.</title>
        <authorList>
            <person name="Kristyanto S."/>
            <person name="Kim J.M."/>
            <person name="Jeon C.O."/>
        </authorList>
    </citation>
    <scope>NUCLEOTIDE SEQUENCE</scope>
    <source>
        <strain evidence="5">G2-23</strain>
    </source>
</reference>
<evidence type="ECO:0000313" key="5">
    <source>
        <dbReference type="EMBL" id="MCY0148510.1"/>
    </source>
</evidence>
<dbReference type="PANTHER" id="PTHR43537:SF49">
    <property type="entry name" value="TRANSCRIPTIONAL REGULATORY PROTEIN"/>
    <property type="match status" value="1"/>
</dbReference>
<dbReference type="InterPro" id="IPR036388">
    <property type="entry name" value="WH-like_DNA-bd_sf"/>
</dbReference>
<comment type="caution">
    <text evidence="5">The sequence shown here is derived from an EMBL/GenBank/DDBJ whole genome shotgun (WGS) entry which is preliminary data.</text>
</comment>
<keyword evidence="3" id="KW-0804">Transcription</keyword>
<evidence type="ECO:0000256" key="1">
    <source>
        <dbReference type="ARBA" id="ARBA00023015"/>
    </source>
</evidence>
<evidence type="ECO:0000259" key="4">
    <source>
        <dbReference type="PROSITE" id="PS50949"/>
    </source>
</evidence>